<evidence type="ECO:0000313" key="2">
    <source>
        <dbReference type="Proteomes" id="UP001150581"/>
    </source>
</evidence>
<protein>
    <submittedName>
        <fullName evidence="1">Uncharacterized protein</fullName>
    </submittedName>
</protein>
<sequence length="779" mass="87655">MEYNLQEQAFTYSQYADEYNQNEAMYIPYTDPNIGSYQPESSLLKQQLKLKTTKKKQASKIYLRLNSRTKTPWTIDENINLFRTMAEYIYVKKTGMKPLAIYLNPSELNHVVTCEKTMAMNDSEIAVSLREQEIESNPSRRGDLLFAVVRHLQYSSGFHETRVVNEKIKNVRSRIINEFMTMFNEGTLPTKRPVRYVTAMLNNLVTSPFSNLDSSFASNINLENGPGAADNKHDVSLWLAAMFWLHAKDMYDFVYQCALQVVRTQAQLGTPACYTAELQDQLEQPNPDLRIIVSQLYAIISYLNANTRGAKDKDKAKGANAATRNGYGDAENSNKKRKRKAFTPLDIRKKPPMQEIMVICNDNKLLSLTMFEILKNEEKLQIAGMRVKMVASVGGVIRRINGLAIQDIKYHMYRLWTCVSRFDDISPLLKRPNLFGDNITPNIASFAEFVVVDHFANPFSDTSVEPSVRVSKQRRFGHNMNIELLIEQEFAATQGENRSHIPVWLTICRRSDDRYVFALVITSIDKVAPVESQIDDFNFTRFPSESFLSSIDNAIASGGNVDYQGVPMCQHAGLEPWPWSPNQVNTLTARYGYEEQVGVKMQGGSTVIVSSGWANTAHTLEPWAEPRVLSTEAYSCQQGYAGTLTVGTMPCYEQLLNAAHSVSNQIADASLPNTASAVPHQYINVGGGSNRLATLAHSENIQPLSAQYVNVVGSMNFQPMMPTSNMMLSNTPLMTSPQNFPIDIINGYGSNDWVTGNYNRAGNYQQLFQNGENSDHPPM</sequence>
<reference evidence="1" key="1">
    <citation type="submission" date="2022-07" db="EMBL/GenBank/DDBJ databases">
        <title>Phylogenomic reconstructions and comparative analyses of Kickxellomycotina fungi.</title>
        <authorList>
            <person name="Reynolds N.K."/>
            <person name="Stajich J.E."/>
            <person name="Barry K."/>
            <person name="Grigoriev I.V."/>
            <person name="Crous P."/>
            <person name="Smith M.E."/>
        </authorList>
    </citation>
    <scope>NUCLEOTIDE SEQUENCE</scope>
    <source>
        <strain evidence="1">Benny 63K</strain>
    </source>
</reference>
<evidence type="ECO:0000313" key="1">
    <source>
        <dbReference type="EMBL" id="KAJ1901678.1"/>
    </source>
</evidence>
<name>A0ACC1IVN2_9FUNG</name>
<organism evidence="1 2">
    <name type="scientific">Kickxella alabastrina</name>
    <dbReference type="NCBI Taxonomy" id="61397"/>
    <lineage>
        <taxon>Eukaryota</taxon>
        <taxon>Fungi</taxon>
        <taxon>Fungi incertae sedis</taxon>
        <taxon>Zoopagomycota</taxon>
        <taxon>Kickxellomycotina</taxon>
        <taxon>Kickxellomycetes</taxon>
        <taxon>Kickxellales</taxon>
        <taxon>Kickxellaceae</taxon>
        <taxon>Kickxella</taxon>
    </lineage>
</organism>
<comment type="caution">
    <text evidence="1">The sequence shown here is derived from an EMBL/GenBank/DDBJ whole genome shotgun (WGS) entry which is preliminary data.</text>
</comment>
<gene>
    <name evidence="1" type="ORF">LPJ66_000591</name>
</gene>
<dbReference type="Proteomes" id="UP001150581">
    <property type="component" value="Unassembled WGS sequence"/>
</dbReference>
<proteinExistence type="predicted"/>
<dbReference type="EMBL" id="JANBPG010000019">
    <property type="protein sequence ID" value="KAJ1901678.1"/>
    <property type="molecule type" value="Genomic_DNA"/>
</dbReference>
<keyword evidence="2" id="KW-1185">Reference proteome</keyword>
<accession>A0ACC1IVN2</accession>